<feature type="coiled-coil region" evidence="1">
    <location>
        <begin position="22"/>
        <end position="49"/>
    </location>
</feature>
<keyword evidence="1" id="KW-0175">Coiled coil</keyword>
<protein>
    <submittedName>
        <fullName evidence="3">Uncharacterized protein</fullName>
    </submittedName>
</protein>
<sequence>MTQTSAYMARTDRFIQKTDSFMDRTEMRMQNQEAALKSLENQVAQISQVLKSRPIGGFPSGTEVAKGATHEQCKAISTRSGKVLETPPKSKQGEIIVTNSRVTSDTDIPVQADIPAKAGKDHTDPPTIEEAETAAETPQPKNS</sequence>
<accession>A0ABR2FPS8</accession>
<dbReference type="Proteomes" id="UP001472677">
    <property type="component" value="Unassembled WGS sequence"/>
</dbReference>
<gene>
    <name evidence="3" type="ORF">V6N12_068135</name>
</gene>
<feature type="region of interest" description="Disordered" evidence="2">
    <location>
        <begin position="76"/>
        <end position="143"/>
    </location>
</feature>
<evidence type="ECO:0000313" key="4">
    <source>
        <dbReference type="Proteomes" id="UP001472677"/>
    </source>
</evidence>
<feature type="compositionally biased region" description="Low complexity" evidence="2">
    <location>
        <begin position="134"/>
        <end position="143"/>
    </location>
</feature>
<feature type="compositionally biased region" description="Polar residues" evidence="2">
    <location>
        <begin position="97"/>
        <end position="106"/>
    </location>
</feature>
<evidence type="ECO:0000313" key="3">
    <source>
        <dbReference type="EMBL" id="KAK8583879.1"/>
    </source>
</evidence>
<evidence type="ECO:0000256" key="2">
    <source>
        <dbReference type="SAM" id="MobiDB-lite"/>
    </source>
</evidence>
<comment type="caution">
    <text evidence="3">The sequence shown here is derived from an EMBL/GenBank/DDBJ whole genome shotgun (WGS) entry which is preliminary data.</text>
</comment>
<evidence type="ECO:0000256" key="1">
    <source>
        <dbReference type="SAM" id="Coils"/>
    </source>
</evidence>
<keyword evidence="4" id="KW-1185">Reference proteome</keyword>
<proteinExistence type="predicted"/>
<reference evidence="3 4" key="1">
    <citation type="journal article" date="2024" name="G3 (Bethesda)">
        <title>Genome assembly of Hibiscus sabdariffa L. provides insights into metabolisms of medicinal natural products.</title>
        <authorList>
            <person name="Kim T."/>
        </authorList>
    </citation>
    <scope>NUCLEOTIDE SEQUENCE [LARGE SCALE GENOMIC DNA]</scope>
    <source>
        <strain evidence="3">TK-2024</strain>
        <tissue evidence="3">Old leaves</tissue>
    </source>
</reference>
<name>A0ABR2FPS8_9ROSI</name>
<organism evidence="3 4">
    <name type="scientific">Hibiscus sabdariffa</name>
    <name type="common">roselle</name>
    <dbReference type="NCBI Taxonomy" id="183260"/>
    <lineage>
        <taxon>Eukaryota</taxon>
        <taxon>Viridiplantae</taxon>
        <taxon>Streptophyta</taxon>
        <taxon>Embryophyta</taxon>
        <taxon>Tracheophyta</taxon>
        <taxon>Spermatophyta</taxon>
        <taxon>Magnoliopsida</taxon>
        <taxon>eudicotyledons</taxon>
        <taxon>Gunneridae</taxon>
        <taxon>Pentapetalae</taxon>
        <taxon>rosids</taxon>
        <taxon>malvids</taxon>
        <taxon>Malvales</taxon>
        <taxon>Malvaceae</taxon>
        <taxon>Malvoideae</taxon>
        <taxon>Hibiscus</taxon>
    </lineage>
</organism>
<dbReference type="EMBL" id="JBBPBM010000005">
    <property type="protein sequence ID" value="KAK8583879.1"/>
    <property type="molecule type" value="Genomic_DNA"/>
</dbReference>